<evidence type="ECO:0000256" key="4">
    <source>
        <dbReference type="ARBA" id="ARBA00022475"/>
    </source>
</evidence>
<dbReference type="PANTHER" id="PTHR37928">
    <property type="entry name" value="CFEM DOMAIN PROTEIN (AFU_ORTHOLOGUE AFUA_6G14090)"/>
    <property type="match status" value="1"/>
</dbReference>
<evidence type="ECO:0000256" key="11">
    <source>
        <dbReference type="ARBA" id="ARBA00023157"/>
    </source>
</evidence>
<dbReference type="GO" id="GO:0005576">
    <property type="term" value="C:extracellular region"/>
    <property type="evidence" value="ECO:0007669"/>
    <property type="project" value="UniProtKB-SubCell"/>
</dbReference>
<feature type="compositionally biased region" description="Low complexity" evidence="14">
    <location>
        <begin position="107"/>
        <end position="123"/>
    </location>
</feature>
<dbReference type="GO" id="GO:0005886">
    <property type="term" value="C:plasma membrane"/>
    <property type="evidence" value="ECO:0007669"/>
    <property type="project" value="UniProtKB-SubCell"/>
</dbReference>
<evidence type="ECO:0000256" key="1">
    <source>
        <dbReference type="ARBA" id="ARBA00004609"/>
    </source>
</evidence>
<feature type="chain" id="PRO_5002168233" description="CFEM domain-containing protein" evidence="15">
    <location>
        <begin position="23"/>
        <end position="150"/>
    </location>
</feature>
<dbReference type="OrthoDB" id="3065412at2759"/>
<dbReference type="InterPro" id="IPR051735">
    <property type="entry name" value="CFEM_domain"/>
</dbReference>
<comment type="similarity">
    <text evidence="3">Belongs to the RBT5 family.</text>
</comment>
<keyword evidence="18" id="KW-1185">Reference proteome</keyword>
<comment type="subcellular location">
    <subcellularLocation>
        <location evidence="1">Cell membrane</location>
        <topology evidence="1">Lipid-anchor</topology>
        <topology evidence="1">GPI-anchor</topology>
    </subcellularLocation>
    <subcellularLocation>
        <location evidence="2">Secreted</location>
    </subcellularLocation>
</comment>
<dbReference type="PROSITE" id="PS52012">
    <property type="entry name" value="CFEM"/>
    <property type="match status" value="1"/>
</dbReference>
<keyword evidence="12" id="KW-0325">Glycoprotein</keyword>
<dbReference type="GO" id="GO:0046872">
    <property type="term" value="F:metal ion binding"/>
    <property type="evidence" value="ECO:0007669"/>
    <property type="project" value="UniProtKB-KW"/>
</dbReference>
<evidence type="ECO:0000256" key="3">
    <source>
        <dbReference type="ARBA" id="ARBA00010031"/>
    </source>
</evidence>
<feature type="signal peptide" evidence="15">
    <location>
        <begin position="1"/>
        <end position="22"/>
    </location>
</feature>
<evidence type="ECO:0000256" key="10">
    <source>
        <dbReference type="ARBA" id="ARBA00023136"/>
    </source>
</evidence>
<keyword evidence="6" id="KW-0349">Heme</keyword>
<evidence type="ECO:0000256" key="15">
    <source>
        <dbReference type="SAM" id="SignalP"/>
    </source>
</evidence>
<organism evidence="17 18">
    <name type="scientific">Tulasnella calospora MUT 4182</name>
    <dbReference type="NCBI Taxonomy" id="1051891"/>
    <lineage>
        <taxon>Eukaryota</taxon>
        <taxon>Fungi</taxon>
        <taxon>Dikarya</taxon>
        <taxon>Basidiomycota</taxon>
        <taxon>Agaricomycotina</taxon>
        <taxon>Agaricomycetes</taxon>
        <taxon>Cantharellales</taxon>
        <taxon>Tulasnellaceae</taxon>
        <taxon>Tulasnella</taxon>
    </lineage>
</organism>
<evidence type="ECO:0000256" key="13">
    <source>
        <dbReference type="ARBA" id="ARBA00023288"/>
    </source>
</evidence>
<name>A0A0C3Q1N3_9AGAM</name>
<keyword evidence="11" id="KW-1015">Disulfide bond</keyword>
<dbReference type="SMART" id="SM00747">
    <property type="entry name" value="CFEM"/>
    <property type="match status" value="1"/>
</dbReference>
<evidence type="ECO:0000256" key="14">
    <source>
        <dbReference type="SAM" id="MobiDB-lite"/>
    </source>
</evidence>
<gene>
    <name evidence="17" type="ORF">M407DRAFT_28308</name>
</gene>
<dbReference type="PANTHER" id="PTHR37928:SF2">
    <property type="entry name" value="GPI ANCHORED CFEM DOMAIN PROTEIN (AFU_ORTHOLOGUE AFUA_6G10580)"/>
    <property type="match status" value="1"/>
</dbReference>
<keyword evidence="9" id="KW-0408">Iron</keyword>
<keyword evidence="10" id="KW-0472">Membrane</keyword>
<keyword evidence="5" id="KW-0964">Secreted</keyword>
<keyword evidence="8 15" id="KW-0732">Signal</keyword>
<evidence type="ECO:0000313" key="17">
    <source>
        <dbReference type="EMBL" id="KIO22160.1"/>
    </source>
</evidence>
<evidence type="ECO:0000256" key="7">
    <source>
        <dbReference type="ARBA" id="ARBA00022723"/>
    </source>
</evidence>
<dbReference type="STRING" id="1051891.A0A0C3Q1N3"/>
<evidence type="ECO:0000256" key="6">
    <source>
        <dbReference type="ARBA" id="ARBA00022617"/>
    </source>
</evidence>
<reference evidence="18" key="2">
    <citation type="submission" date="2015-01" db="EMBL/GenBank/DDBJ databases">
        <title>Evolutionary Origins and Diversification of the Mycorrhizal Mutualists.</title>
        <authorList>
            <consortium name="DOE Joint Genome Institute"/>
            <consortium name="Mycorrhizal Genomics Consortium"/>
            <person name="Kohler A."/>
            <person name="Kuo A."/>
            <person name="Nagy L.G."/>
            <person name="Floudas D."/>
            <person name="Copeland A."/>
            <person name="Barry K.W."/>
            <person name="Cichocki N."/>
            <person name="Veneault-Fourrey C."/>
            <person name="LaButti K."/>
            <person name="Lindquist E.A."/>
            <person name="Lipzen A."/>
            <person name="Lundell T."/>
            <person name="Morin E."/>
            <person name="Murat C."/>
            <person name="Riley R."/>
            <person name="Ohm R."/>
            <person name="Sun H."/>
            <person name="Tunlid A."/>
            <person name="Henrissat B."/>
            <person name="Grigoriev I.V."/>
            <person name="Hibbett D.S."/>
            <person name="Martin F."/>
        </authorList>
    </citation>
    <scope>NUCLEOTIDE SEQUENCE [LARGE SCALE GENOMIC DNA]</scope>
    <source>
        <strain evidence="18">MUT 4182</strain>
    </source>
</reference>
<feature type="region of interest" description="Disordered" evidence="14">
    <location>
        <begin position="107"/>
        <end position="126"/>
    </location>
</feature>
<keyword evidence="4" id="KW-1003">Cell membrane</keyword>
<protein>
    <recommendedName>
        <fullName evidence="16">CFEM domain-containing protein</fullName>
    </recommendedName>
</protein>
<dbReference type="HOGENOM" id="CLU_063084_3_2_1"/>
<evidence type="ECO:0000256" key="8">
    <source>
        <dbReference type="ARBA" id="ARBA00022729"/>
    </source>
</evidence>
<accession>A0A0C3Q1N3</accession>
<dbReference type="Pfam" id="PF05730">
    <property type="entry name" value="CFEM"/>
    <property type="match status" value="1"/>
</dbReference>
<dbReference type="EMBL" id="KN823117">
    <property type="protein sequence ID" value="KIO22160.1"/>
    <property type="molecule type" value="Genomic_DNA"/>
</dbReference>
<dbReference type="Proteomes" id="UP000054248">
    <property type="component" value="Unassembled WGS sequence"/>
</dbReference>
<reference evidence="17 18" key="1">
    <citation type="submission" date="2014-04" db="EMBL/GenBank/DDBJ databases">
        <authorList>
            <consortium name="DOE Joint Genome Institute"/>
            <person name="Kuo A."/>
            <person name="Girlanda M."/>
            <person name="Perotto S."/>
            <person name="Kohler A."/>
            <person name="Nagy L.G."/>
            <person name="Floudas D."/>
            <person name="Copeland A."/>
            <person name="Barry K.W."/>
            <person name="Cichocki N."/>
            <person name="Veneault-Fourrey C."/>
            <person name="LaButti K."/>
            <person name="Lindquist E.A."/>
            <person name="Lipzen A."/>
            <person name="Lundell T."/>
            <person name="Morin E."/>
            <person name="Murat C."/>
            <person name="Sun H."/>
            <person name="Tunlid A."/>
            <person name="Henrissat B."/>
            <person name="Grigoriev I.V."/>
            <person name="Hibbett D.S."/>
            <person name="Martin F."/>
            <person name="Nordberg H.P."/>
            <person name="Cantor M.N."/>
            <person name="Hua S.X."/>
        </authorList>
    </citation>
    <scope>NUCLEOTIDE SEQUENCE [LARGE SCALE GENOMIC DNA]</scope>
    <source>
        <strain evidence="17 18">MUT 4182</strain>
    </source>
</reference>
<dbReference type="AlphaFoldDB" id="A0A0C3Q1N3"/>
<evidence type="ECO:0000313" key="18">
    <source>
        <dbReference type="Proteomes" id="UP000054248"/>
    </source>
</evidence>
<dbReference type="InterPro" id="IPR008427">
    <property type="entry name" value="Extracellular_membr_CFEM_dom"/>
</dbReference>
<evidence type="ECO:0000256" key="12">
    <source>
        <dbReference type="ARBA" id="ARBA00023180"/>
    </source>
</evidence>
<evidence type="ECO:0000256" key="9">
    <source>
        <dbReference type="ARBA" id="ARBA00023004"/>
    </source>
</evidence>
<evidence type="ECO:0000256" key="5">
    <source>
        <dbReference type="ARBA" id="ARBA00022525"/>
    </source>
</evidence>
<evidence type="ECO:0000259" key="16">
    <source>
        <dbReference type="PROSITE" id="PS52012"/>
    </source>
</evidence>
<sequence>MHLSPMRFNAVFLVLATSLASASPFVARGVNDLPSCSLPCITNADTGTCAPTDNACLCKYDNFLRTTTDCIESACSNQDLRAAAVVCQELCTAAGVNIMTNPAAQPRSTSLSAAPTSTGAPSSNNAPTGSIVDKSVLISGFAVAAAVLTL</sequence>
<keyword evidence="13" id="KW-0449">Lipoprotein</keyword>
<proteinExistence type="inferred from homology"/>
<keyword evidence="7" id="KW-0479">Metal-binding</keyword>
<feature type="domain" description="CFEM" evidence="16">
    <location>
        <begin position="8"/>
        <end position="118"/>
    </location>
</feature>
<evidence type="ECO:0000256" key="2">
    <source>
        <dbReference type="ARBA" id="ARBA00004613"/>
    </source>
</evidence>